<dbReference type="PANTHER" id="PTHR46388:SF3">
    <property type="entry name" value="DUF1618 DOMAIN-CONTAINING PROTEIN"/>
    <property type="match status" value="1"/>
</dbReference>
<accession>A0A7I8ISI4</accession>
<dbReference type="EMBL" id="CACRZD030000005">
    <property type="protein sequence ID" value="CAA6660529.1"/>
    <property type="molecule type" value="Genomic_DNA"/>
</dbReference>
<reference evidence="1 2" key="1">
    <citation type="submission" date="2019-12" db="EMBL/GenBank/DDBJ databases">
        <authorList>
            <person name="Scholz U."/>
            <person name="Mascher M."/>
            <person name="Fiebig A."/>
        </authorList>
    </citation>
    <scope>NUCLEOTIDE SEQUENCE</scope>
</reference>
<dbReference type="AlphaFoldDB" id="A0A7I8ISI4"/>
<dbReference type="Proteomes" id="UP001189122">
    <property type="component" value="Unassembled WGS sequence"/>
</dbReference>
<gene>
    <name evidence="1" type="ORF">SI7747_05006945</name>
</gene>
<dbReference type="SUPFAM" id="SSF63825">
    <property type="entry name" value="YWTD domain"/>
    <property type="match status" value="1"/>
</dbReference>
<sequence length="475" mass="52365">MTLLTNLIPHPDDKFNIQLVGHQPDCTLQDKSIVGCISADDHGNRLFLSDTNHHRIIVTDGDGKILDCIGCSPGFEDGDFDSSKMLRPAGSLYHDGEDCLYFVDTENCAVRRADLGKRVLETLYPAHDKKVSGVWSWILDKLGVGRKFNIEATESDKNLLSCPWHLMKSGEDDLLVFSRSFETLWVMCMTSGEIKEVHKGFSNIMETHGKIIMERASLIKEIITDVENPSLDLCSSSQKIPYPGLMSSIANLQHDIISCDPVSDGSRDVTNIQFTNFGVLGLPYWMPCPLENVAFRLPAQPMSFGWKPHGEQSSDHLQCFNVLPGRCDIRVKVRVPEGTALAAPLLESCIWRQARGAAAEVSAPELAAASVGAAQKWFDELDNLAFSPAPDGSTMQSQETGAMKNAVDSNSVHIDCAVNTSPGQARYLKIQDMQSSYMKPLRLRLRLDCGDYLPATTSKELLPTDCSLEVNVSLV</sequence>
<proteinExistence type="predicted"/>
<dbReference type="Gene3D" id="2.120.10.30">
    <property type="entry name" value="TolB, C-terminal domain"/>
    <property type="match status" value="1"/>
</dbReference>
<dbReference type="PANTHER" id="PTHR46388">
    <property type="entry name" value="NHL REPEAT-CONTAINING PROTEIN 2"/>
    <property type="match status" value="1"/>
</dbReference>
<protein>
    <submittedName>
        <fullName evidence="1">Uncharacterized protein</fullName>
    </submittedName>
</protein>
<dbReference type="InterPro" id="IPR011042">
    <property type="entry name" value="6-blade_b-propeller_TolB-like"/>
</dbReference>
<evidence type="ECO:0000313" key="2">
    <source>
        <dbReference type="Proteomes" id="UP001189122"/>
    </source>
</evidence>
<dbReference type="EMBL" id="LR743592">
    <property type="protein sequence ID" value="CAA2620776.1"/>
    <property type="molecule type" value="Genomic_DNA"/>
</dbReference>
<name>A0A7I8ISI4_SPIIN</name>
<evidence type="ECO:0000313" key="1">
    <source>
        <dbReference type="EMBL" id="CAA2620776.1"/>
    </source>
</evidence>
<organism evidence="1">
    <name type="scientific">Spirodela intermedia</name>
    <name type="common">Intermediate duckweed</name>
    <dbReference type="NCBI Taxonomy" id="51605"/>
    <lineage>
        <taxon>Eukaryota</taxon>
        <taxon>Viridiplantae</taxon>
        <taxon>Streptophyta</taxon>
        <taxon>Embryophyta</taxon>
        <taxon>Tracheophyta</taxon>
        <taxon>Spermatophyta</taxon>
        <taxon>Magnoliopsida</taxon>
        <taxon>Liliopsida</taxon>
        <taxon>Araceae</taxon>
        <taxon>Lemnoideae</taxon>
        <taxon>Spirodela</taxon>
    </lineage>
</organism>
<keyword evidence="2" id="KW-1185">Reference proteome</keyword>